<dbReference type="PANTHER" id="PTHR37017">
    <property type="entry name" value="AB HYDROLASE-1 DOMAIN-CONTAINING PROTEIN-RELATED"/>
    <property type="match status" value="1"/>
</dbReference>
<dbReference type="GO" id="GO:0016787">
    <property type="term" value="F:hydrolase activity"/>
    <property type="evidence" value="ECO:0007669"/>
    <property type="project" value="UniProtKB-KW"/>
</dbReference>
<dbReference type="InterPro" id="IPR029058">
    <property type="entry name" value="AB_hydrolase_fold"/>
</dbReference>
<evidence type="ECO:0000313" key="3">
    <source>
        <dbReference type="Proteomes" id="UP001165986"/>
    </source>
</evidence>
<dbReference type="AlphaFoldDB" id="A0AA40T4B1"/>
<proteinExistence type="predicted"/>
<name>A0AA40T4B1_9NOST</name>
<dbReference type="SUPFAM" id="SSF53474">
    <property type="entry name" value="alpha/beta-Hydrolases"/>
    <property type="match status" value="1"/>
</dbReference>
<evidence type="ECO:0000259" key="1">
    <source>
        <dbReference type="Pfam" id="PF12697"/>
    </source>
</evidence>
<dbReference type="PANTHER" id="PTHR37017:SF11">
    <property type="entry name" value="ESTERASE_LIPASE_THIOESTERASE DOMAIN-CONTAINING PROTEIN"/>
    <property type="match status" value="1"/>
</dbReference>
<dbReference type="EMBL" id="VJXY01000078">
    <property type="protein sequence ID" value="MBD6620691.1"/>
    <property type="molecule type" value="Genomic_DNA"/>
</dbReference>
<dbReference type="Gene3D" id="3.40.50.1820">
    <property type="entry name" value="alpha/beta hydrolase"/>
    <property type="match status" value="1"/>
</dbReference>
<dbReference type="Pfam" id="PF12697">
    <property type="entry name" value="Abhydrolase_6"/>
    <property type="match status" value="1"/>
</dbReference>
<comment type="caution">
    <text evidence="2">The sequence shown here is derived from an EMBL/GenBank/DDBJ whole genome shotgun (WGS) entry which is preliminary data.</text>
</comment>
<organism evidence="2 3">
    <name type="scientific">Komarekiella delphini-convector SJRDD-AB1</name>
    <dbReference type="NCBI Taxonomy" id="2593771"/>
    <lineage>
        <taxon>Bacteria</taxon>
        <taxon>Bacillati</taxon>
        <taxon>Cyanobacteriota</taxon>
        <taxon>Cyanophyceae</taxon>
        <taxon>Nostocales</taxon>
        <taxon>Nostocaceae</taxon>
        <taxon>Komarekiella</taxon>
        <taxon>Komarekiella delphini-convector</taxon>
    </lineage>
</organism>
<dbReference type="RefSeq" id="WP_191762005.1">
    <property type="nucleotide sequence ID" value="NZ_VJXY01000078.1"/>
</dbReference>
<dbReference type="Proteomes" id="UP001165986">
    <property type="component" value="Unassembled WGS sequence"/>
</dbReference>
<protein>
    <submittedName>
        <fullName evidence="2">Alpha/beta hydrolase</fullName>
    </submittedName>
</protein>
<sequence length="248" mass="27671">MSTFVLVHGSWHDGSAWQAVIDQLEAKGHHAFAPTIAGHGKGVNKNVNHAQCTQSIVDYIVSKDLNDIVLVGHSFSGTIIAKVAEAISDGFAGQRQRIRQLIFFNAFVLNDGESLNDNTPPHSQALSDQLARQSGDHTVMLPFEIWREAFINDADLELARSSYAQLSPQPYQPWLDKLDLKQFYSLPIPKSYLYCTEDNVLPQGDWGWHPRMSSRLGLFRLVQMPGSHEVMFSNPVSLAEKMIVAGRD</sequence>
<keyword evidence="2" id="KW-0378">Hydrolase</keyword>
<dbReference type="InterPro" id="IPR052897">
    <property type="entry name" value="Sec-Metab_Biosynth_Hydrolase"/>
</dbReference>
<gene>
    <name evidence="2" type="ORF">FNW02_34235</name>
</gene>
<keyword evidence="3" id="KW-1185">Reference proteome</keyword>
<evidence type="ECO:0000313" key="2">
    <source>
        <dbReference type="EMBL" id="MBD6620691.1"/>
    </source>
</evidence>
<dbReference type="InterPro" id="IPR000073">
    <property type="entry name" value="AB_hydrolase_1"/>
</dbReference>
<accession>A0AA40T4B1</accession>
<reference evidence="2" key="1">
    <citation type="submission" date="2019-07" db="EMBL/GenBank/DDBJ databases">
        <title>Toxilogical consequences of a new and cryptic species of cyanobacteria (Komarekiella delphini-convector) recovered from the epidermis of a bottlenose dolphin and 1500 ft. in the air.</title>
        <authorList>
            <person name="Brown A.O."/>
            <person name="Dvorak P."/>
            <person name="Villanueva C.D."/>
            <person name="Foss A.J."/>
            <person name="Garvey A.D."/>
            <person name="Gibson Q.A."/>
            <person name="Johansen J.R."/>
            <person name="Casamatta D.A."/>
        </authorList>
    </citation>
    <scope>NUCLEOTIDE SEQUENCE</scope>
    <source>
        <strain evidence="2">SJRDD-AB1</strain>
    </source>
</reference>
<feature type="domain" description="AB hydrolase-1" evidence="1">
    <location>
        <begin position="4"/>
        <end position="239"/>
    </location>
</feature>